<evidence type="ECO:0000313" key="1">
    <source>
        <dbReference type="EMBL" id="CAB4032925.1"/>
    </source>
</evidence>
<feature type="non-terminal residue" evidence="1">
    <location>
        <position position="254"/>
    </location>
</feature>
<comment type="caution">
    <text evidence="1">The sequence shown here is derived from an EMBL/GenBank/DDBJ whole genome shotgun (WGS) entry which is preliminary data.</text>
</comment>
<protein>
    <submittedName>
        <fullName evidence="1">Uncharacterized protein</fullName>
    </submittedName>
</protein>
<accession>A0A6S7JKD8</accession>
<dbReference type="EMBL" id="CACRXK020018816">
    <property type="protein sequence ID" value="CAB4032925.1"/>
    <property type="molecule type" value="Genomic_DNA"/>
</dbReference>
<dbReference type="AlphaFoldDB" id="A0A6S7JKD8"/>
<sequence length="254" mass="28224">MTELIISELEVERMLKTLDSNKGTGPDGIPARLLKVTAPIIAPSLFKLFNKSLRLGTVPDEWKLANVVPVHKKGDKGLTENYRPISLLSIGSKVLERRVLMSIKYHLSQIINMYQHGFLQGKSCVTNLLEVLDYIGRILDNGGQVDTVYLDMSKAFDRINHRKRINKLRNFGCGGRLLKWFSSYLTGRRQRVTVLGATSNTLPISSGVPQGSILGPVLFLLYVNDLPDSVTTSKVAMFADDTKLFSAIKCQSDA</sequence>
<dbReference type="Proteomes" id="UP001152795">
    <property type="component" value="Unassembled WGS sequence"/>
</dbReference>
<keyword evidence="2" id="KW-1185">Reference proteome</keyword>
<dbReference type="InterPro" id="IPR000477">
    <property type="entry name" value="RT_dom"/>
</dbReference>
<dbReference type="InterPro" id="IPR043502">
    <property type="entry name" value="DNA/RNA_pol_sf"/>
</dbReference>
<dbReference type="Pfam" id="PF00078">
    <property type="entry name" value="RVT_1"/>
    <property type="match status" value="1"/>
</dbReference>
<gene>
    <name evidence="1" type="ORF">PACLA_8A003372</name>
</gene>
<organism evidence="1 2">
    <name type="scientific">Paramuricea clavata</name>
    <name type="common">Red gorgonian</name>
    <name type="synonym">Violescent sea-whip</name>
    <dbReference type="NCBI Taxonomy" id="317549"/>
    <lineage>
        <taxon>Eukaryota</taxon>
        <taxon>Metazoa</taxon>
        <taxon>Cnidaria</taxon>
        <taxon>Anthozoa</taxon>
        <taxon>Octocorallia</taxon>
        <taxon>Malacalcyonacea</taxon>
        <taxon>Plexauridae</taxon>
        <taxon>Paramuricea</taxon>
    </lineage>
</organism>
<reference evidence="1" key="1">
    <citation type="submission" date="2020-04" db="EMBL/GenBank/DDBJ databases">
        <authorList>
            <person name="Alioto T."/>
            <person name="Alioto T."/>
            <person name="Gomez Garrido J."/>
        </authorList>
    </citation>
    <scope>NUCLEOTIDE SEQUENCE</scope>
    <source>
        <strain evidence="1">A484AB</strain>
    </source>
</reference>
<evidence type="ECO:0000313" key="2">
    <source>
        <dbReference type="Proteomes" id="UP001152795"/>
    </source>
</evidence>
<dbReference type="CDD" id="cd01650">
    <property type="entry name" value="RT_nLTR_like"/>
    <property type="match status" value="1"/>
</dbReference>
<dbReference type="OrthoDB" id="5985347at2759"/>
<dbReference type="PANTHER" id="PTHR19446">
    <property type="entry name" value="REVERSE TRANSCRIPTASES"/>
    <property type="match status" value="1"/>
</dbReference>
<dbReference type="SUPFAM" id="SSF56672">
    <property type="entry name" value="DNA/RNA polymerases"/>
    <property type="match status" value="1"/>
</dbReference>
<name>A0A6S7JKD8_PARCT</name>
<proteinExistence type="predicted"/>
<dbReference type="PROSITE" id="PS50878">
    <property type="entry name" value="RT_POL"/>
    <property type="match status" value="1"/>
</dbReference>